<evidence type="ECO:0000256" key="4">
    <source>
        <dbReference type="ARBA" id="ARBA00022729"/>
    </source>
</evidence>
<evidence type="ECO:0000256" key="2">
    <source>
        <dbReference type="ARBA" id="ARBA00007886"/>
    </source>
</evidence>
<dbReference type="PROSITE" id="PS51257">
    <property type="entry name" value="PROKAR_LIPOPROTEIN"/>
    <property type="match status" value="1"/>
</dbReference>
<keyword evidence="3" id="KW-0309">Germination</keyword>
<name>A0A398B5Y3_9BACI</name>
<feature type="domain" description="Spore germination protein N-terminal" evidence="9">
    <location>
        <begin position="24"/>
        <end position="199"/>
    </location>
</feature>
<dbReference type="PANTHER" id="PTHR35789">
    <property type="entry name" value="SPORE GERMINATION PROTEIN B3"/>
    <property type="match status" value="1"/>
</dbReference>
<keyword evidence="5" id="KW-0472">Membrane</keyword>
<reference evidence="10 11" key="1">
    <citation type="submission" date="2018-08" db="EMBL/GenBank/DDBJ databases">
        <title>Bacillus jemisoniae sp. nov., Bacillus chryseoplanitiae sp. nov., Bacillus resnikiae sp. nov., and Bacillus frankliniae sp. nov., isolated from Viking spacecraft and associated surfaces.</title>
        <authorList>
            <person name="Seuylemezian A."/>
            <person name="Vaishampayan P."/>
        </authorList>
    </citation>
    <scope>NUCLEOTIDE SEQUENCE [LARGE SCALE GENOMIC DNA]</scope>
    <source>
        <strain evidence="10 11">MA001</strain>
    </source>
</reference>
<comment type="similarity">
    <text evidence="2">Belongs to the GerABKC lipoprotein family.</text>
</comment>
<dbReference type="EMBL" id="QWVS01000018">
    <property type="protein sequence ID" value="RID85345.1"/>
    <property type="molecule type" value="Genomic_DNA"/>
</dbReference>
<dbReference type="Pfam" id="PF25198">
    <property type="entry name" value="Spore_GerAC_N"/>
    <property type="match status" value="1"/>
</dbReference>
<evidence type="ECO:0000313" key="11">
    <source>
        <dbReference type="Proteomes" id="UP000266016"/>
    </source>
</evidence>
<comment type="subcellular location">
    <subcellularLocation>
        <location evidence="1">Membrane</location>
        <topology evidence="1">Lipid-anchor</topology>
    </subcellularLocation>
</comment>
<proteinExistence type="inferred from homology"/>
<dbReference type="PANTHER" id="PTHR35789:SF1">
    <property type="entry name" value="SPORE GERMINATION PROTEIN B3"/>
    <property type="match status" value="1"/>
</dbReference>
<comment type="caution">
    <text evidence="10">The sequence shown here is derived from an EMBL/GenBank/DDBJ whole genome shotgun (WGS) entry which is preliminary data.</text>
</comment>
<evidence type="ECO:0000259" key="8">
    <source>
        <dbReference type="Pfam" id="PF05504"/>
    </source>
</evidence>
<evidence type="ECO:0000256" key="1">
    <source>
        <dbReference type="ARBA" id="ARBA00004635"/>
    </source>
</evidence>
<dbReference type="RefSeq" id="WP_119117241.1">
    <property type="nucleotide sequence ID" value="NZ_QWVS01000018.1"/>
</dbReference>
<dbReference type="InterPro" id="IPR008844">
    <property type="entry name" value="Spore_GerAC-like"/>
</dbReference>
<dbReference type="AlphaFoldDB" id="A0A398B5Y3"/>
<keyword evidence="4" id="KW-0732">Signal</keyword>
<dbReference type="GO" id="GO:0016020">
    <property type="term" value="C:membrane"/>
    <property type="evidence" value="ECO:0007669"/>
    <property type="project" value="UniProtKB-SubCell"/>
</dbReference>
<dbReference type="Proteomes" id="UP000266016">
    <property type="component" value="Unassembled WGS sequence"/>
</dbReference>
<dbReference type="Pfam" id="PF05504">
    <property type="entry name" value="Spore_GerAC"/>
    <property type="match status" value="1"/>
</dbReference>
<accession>A0A398B5Y3</accession>
<sequence length="406" mass="45347">MNRKWMFLFLMLTGLALTSGCWSKKELTDIAFVSALGIDKNEEGKYVGTIQLINPGNVAGGLQGGGGEAPSITTYSSTGDNIVEMSRRASTKISRRLYYSHTNLLVINEELAKEEGIINILDAFDRDPEFRTTATIIIAHDSKAADIVNTLTGVDKIPANKVIKTLKITEQRWGEHMEVSIQEGIKNLISPGKEPVITGFRMTGNTEQGKKLENIQQSAVEENIQADGLAVFKDGKLVDWFQGETARGVTWILDKIKVTDINISWEGEQEAVAYEVLRQKTKVSANMKNGQPKISIHVDAEGDIGEVMVPVDLTDPSVLLNIEKTVEKKIQKEINDAIQRAQKNQTDIFGFGEAVHRSDPKAWKKLKQDWNNVHFPQLKADVTVEAFVRRTGLRNKPYFFRMESNQ</sequence>
<dbReference type="GO" id="GO:0009847">
    <property type="term" value="P:spore germination"/>
    <property type="evidence" value="ECO:0007669"/>
    <property type="project" value="InterPro"/>
</dbReference>
<protein>
    <submittedName>
        <fullName evidence="10">Ger(X)C family spore germination protein</fullName>
    </submittedName>
</protein>
<evidence type="ECO:0000256" key="3">
    <source>
        <dbReference type="ARBA" id="ARBA00022544"/>
    </source>
</evidence>
<evidence type="ECO:0000259" key="9">
    <source>
        <dbReference type="Pfam" id="PF25198"/>
    </source>
</evidence>
<dbReference type="NCBIfam" id="TIGR02887">
    <property type="entry name" value="spore_ger_x_C"/>
    <property type="match status" value="1"/>
</dbReference>
<dbReference type="InterPro" id="IPR057336">
    <property type="entry name" value="GerAC_N"/>
</dbReference>
<organism evidence="10 11">
    <name type="scientific">Peribacillus asahii</name>
    <dbReference type="NCBI Taxonomy" id="228899"/>
    <lineage>
        <taxon>Bacteria</taxon>
        <taxon>Bacillati</taxon>
        <taxon>Bacillota</taxon>
        <taxon>Bacilli</taxon>
        <taxon>Bacillales</taxon>
        <taxon>Bacillaceae</taxon>
        <taxon>Peribacillus</taxon>
    </lineage>
</organism>
<evidence type="ECO:0000256" key="5">
    <source>
        <dbReference type="ARBA" id="ARBA00023136"/>
    </source>
</evidence>
<evidence type="ECO:0000256" key="6">
    <source>
        <dbReference type="ARBA" id="ARBA00023139"/>
    </source>
</evidence>
<keyword evidence="11" id="KW-1185">Reference proteome</keyword>
<dbReference type="InterPro" id="IPR046953">
    <property type="entry name" value="Spore_GerAC-like_C"/>
</dbReference>
<feature type="domain" description="Spore germination GerAC-like C-terminal" evidence="8">
    <location>
        <begin position="227"/>
        <end position="392"/>
    </location>
</feature>
<dbReference type="Gene3D" id="3.30.300.210">
    <property type="entry name" value="Nutrient germinant receptor protein C, domain 3"/>
    <property type="match status" value="1"/>
</dbReference>
<keyword evidence="7" id="KW-0449">Lipoprotein</keyword>
<evidence type="ECO:0000313" key="10">
    <source>
        <dbReference type="EMBL" id="RID85345.1"/>
    </source>
</evidence>
<dbReference type="InterPro" id="IPR038501">
    <property type="entry name" value="Spore_GerAC_C_sf"/>
</dbReference>
<keyword evidence="6" id="KW-0564">Palmitate</keyword>
<evidence type="ECO:0000256" key="7">
    <source>
        <dbReference type="ARBA" id="ARBA00023288"/>
    </source>
</evidence>
<gene>
    <name evidence="10" type="ORF">D1953_11025</name>
</gene>